<dbReference type="InterPro" id="IPR029063">
    <property type="entry name" value="SAM-dependent_MTases_sf"/>
</dbReference>
<dbReference type="Gene3D" id="3.40.50.150">
    <property type="entry name" value="Vaccinia Virus protein VP39"/>
    <property type="match status" value="1"/>
</dbReference>
<reference evidence="10" key="2">
    <citation type="journal article" date="2021" name="PeerJ">
        <title>Extensive microbial diversity within the chicken gut microbiome revealed by metagenomics and culture.</title>
        <authorList>
            <person name="Gilroy R."/>
            <person name="Ravi A."/>
            <person name="Getino M."/>
            <person name="Pursley I."/>
            <person name="Horton D.L."/>
            <person name="Alikhan N.F."/>
            <person name="Baker D."/>
            <person name="Gharbi K."/>
            <person name="Hall N."/>
            <person name="Watson M."/>
            <person name="Adriaenssens E.M."/>
            <person name="Foster-Nyarko E."/>
            <person name="Jarju S."/>
            <person name="Secka A."/>
            <person name="Antonio M."/>
            <person name="Oren A."/>
            <person name="Chaudhuri R.R."/>
            <person name="La Ragione R."/>
            <person name="Hildebrand F."/>
            <person name="Pallen M.J."/>
        </authorList>
    </citation>
    <scope>NUCLEOTIDE SEQUENCE</scope>
    <source>
        <strain evidence="10">6919</strain>
    </source>
</reference>
<evidence type="ECO:0000313" key="11">
    <source>
        <dbReference type="Proteomes" id="UP000823598"/>
    </source>
</evidence>
<evidence type="ECO:0000256" key="2">
    <source>
        <dbReference type="ARBA" id="ARBA00022679"/>
    </source>
</evidence>
<dbReference type="GO" id="GO:0003886">
    <property type="term" value="F:DNA (cytosine-5-)-methyltransferase activity"/>
    <property type="evidence" value="ECO:0007669"/>
    <property type="project" value="UniProtKB-EC"/>
</dbReference>
<dbReference type="InterPro" id="IPR018117">
    <property type="entry name" value="C5_DNA_meth_AS"/>
</dbReference>
<feature type="domain" description="Helix-turn-helix" evidence="9">
    <location>
        <begin position="9"/>
        <end position="58"/>
    </location>
</feature>
<dbReference type="InterPro" id="IPR001525">
    <property type="entry name" value="C5_MeTfrase"/>
</dbReference>
<dbReference type="Pfam" id="PF12728">
    <property type="entry name" value="HTH_17"/>
    <property type="match status" value="1"/>
</dbReference>
<dbReference type="GO" id="GO:0009307">
    <property type="term" value="P:DNA restriction-modification system"/>
    <property type="evidence" value="ECO:0007669"/>
    <property type="project" value="UniProtKB-KW"/>
</dbReference>
<comment type="catalytic activity">
    <reaction evidence="5 8">
        <text>a 2'-deoxycytidine in DNA + S-adenosyl-L-methionine = a 5-methyl-2'-deoxycytidine in DNA + S-adenosyl-L-homocysteine + H(+)</text>
        <dbReference type="Rhea" id="RHEA:13681"/>
        <dbReference type="Rhea" id="RHEA-COMP:11369"/>
        <dbReference type="Rhea" id="RHEA-COMP:11370"/>
        <dbReference type="ChEBI" id="CHEBI:15378"/>
        <dbReference type="ChEBI" id="CHEBI:57856"/>
        <dbReference type="ChEBI" id="CHEBI:59789"/>
        <dbReference type="ChEBI" id="CHEBI:85452"/>
        <dbReference type="ChEBI" id="CHEBI:85454"/>
        <dbReference type="EC" id="2.1.1.37"/>
    </reaction>
</comment>
<keyword evidence="1 6" id="KW-0489">Methyltransferase</keyword>
<evidence type="ECO:0000256" key="5">
    <source>
        <dbReference type="ARBA" id="ARBA00047422"/>
    </source>
</evidence>
<evidence type="ECO:0000256" key="3">
    <source>
        <dbReference type="ARBA" id="ARBA00022691"/>
    </source>
</evidence>
<dbReference type="Pfam" id="PF00145">
    <property type="entry name" value="DNA_methylase"/>
    <property type="match status" value="1"/>
</dbReference>
<dbReference type="AlphaFoldDB" id="A0A9D9IPX7"/>
<proteinExistence type="inferred from homology"/>
<comment type="similarity">
    <text evidence="6 7">Belongs to the class I-like SAM-binding methyltransferase superfamily. C5-methyltransferase family.</text>
</comment>
<dbReference type="PANTHER" id="PTHR10629">
    <property type="entry name" value="CYTOSINE-SPECIFIC METHYLTRANSFERASE"/>
    <property type="match status" value="1"/>
</dbReference>
<dbReference type="PROSITE" id="PS51679">
    <property type="entry name" value="SAM_MT_C5"/>
    <property type="match status" value="1"/>
</dbReference>
<dbReference type="GO" id="GO:0044027">
    <property type="term" value="P:negative regulation of gene expression via chromosomal CpG island methylation"/>
    <property type="evidence" value="ECO:0007669"/>
    <property type="project" value="TreeGrafter"/>
</dbReference>
<evidence type="ECO:0000259" key="9">
    <source>
        <dbReference type="Pfam" id="PF12728"/>
    </source>
</evidence>
<dbReference type="PRINTS" id="PR00105">
    <property type="entry name" value="C5METTRFRASE"/>
</dbReference>
<dbReference type="EMBL" id="JADIMC010000094">
    <property type="protein sequence ID" value="MBO8476939.1"/>
    <property type="molecule type" value="Genomic_DNA"/>
</dbReference>
<evidence type="ECO:0000256" key="6">
    <source>
        <dbReference type="PROSITE-ProRule" id="PRU01016"/>
    </source>
</evidence>
<dbReference type="GO" id="GO:0003677">
    <property type="term" value="F:DNA binding"/>
    <property type="evidence" value="ECO:0007669"/>
    <property type="project" value="TreeGrafter"/>
</dbReference>
<dbReference type="GO" id="GO:0032259">
    <property type="term" value="P:methylation"/>
    <property type="evidence" value="ECO:0007669"/>
    <property type="project" value="UniProtKB-KW"/>
</dbReference>
<dbReference type="InterPro" id="IPR041657">
    <property type="entry name" value="HTH_17"/>
</dbReference>
<evidence type="ECO:0000256" key="4">
    <source>
        <dbReference type="ARBA" id="ARBA00022747"/>
    </source>
</evidence>
<dbReference type="PANTHER" id="PTHR10629:SF52">
    <property type="entry name" value="DNA (CYTOSINE-5)-METHYLTRANSFERASE 1"/>
    <property type="match status" value="1"/>
</dbReference>
<keyword evidence="4" id="KW-0680">Restriction system</keyword>
<dbReference type="PROSITE" id="PS00094">
    <property type="entry name" value="C5_MTASE_1"/>
    <property type="match status" value="1"/>
</dbReference>
<feature type="active site" evidence="6">
    <location>
        <position position="183"/>
    </location>
</feature>
<name>A0A9D9IPX7_9BACT</name>
<reference evidence="10" key="1">
    <citation type="submission" date="2020-10" db="EMBL/GenBank/DDBJ databases">
        <authorList>
            <person name="Gilroy R."/>
        </authorList>
    </citation>
    <scope>NUCLEOTIDE SEQUENCE</scope>
    <source>
        <strain evidence="10">6919</strain>
    </source>
</reference>
<dbReference type="SUPFAM" id="SSF53335">
    <property type="entry name" value="S-adenosyl-L-methionine-dependent methyltransferases"/>
    <property type="match status" value="1"/>
</dbReference>
<dbReference type="EC" id="2.1.1.37" evidence="8"/>
<evidence type="ECO:0000313" key="10">
    <source>
        <dbReference type="EMBL" id="MBO8476939.1"/>
    </source>
</evidence>
<sequence length="421" mass="47427">MNEEEQKDFYNIQEVAEKLCLSVKSVRRYIAAGNLDSVKIGGAYRIPSGALEAFINNGSKNRNIHYDLFGNIVVDKPVKKRNDIVDWIDIEPFWNNVTQSDMTFVDLFCGAGGLSKGLEMAGLNGICGLDWFEEAGLTYKKNFNHPFVNGDIKSGETKEAFYDTVEKQLNGRRLNIVAGGFPCQGFSLAGNRIVDDPRNSLYLEMLEIVNKLQPDFVVCENVKGLRSMLGGRVERKILEDYKEIGYDMNVTTLCAADYYTPQKRERVIFIGNRIGVKNYYPKPLLRPSEYITTGESIADLMVHPVDEAFNHVPTRHRPDMAEKMRLLPEGESLYKGYSDAWKKCPWNEASCTIKENHGGVNIHPKLPRVLTAREMARLQSFPDDFIFMGTKNKQLVQIGNAVPCLLGKAIGIAVRYSDGDL</sequence>
<evidence type="ECO:0000256" key="1">
    <source>
        <dbReference type="ARBA" id="ARBA00022603"/>
    </source>
</evidence>
<dbReference type="SUPFAM" id="SSF46955">
    <property type="entry name" value="Putative DNA-binding domain"/>
    <property type="match status" value="1"/>
</dbReference>
<gene>
    <name evidence="10" type="ORF">IAB88_08095</name>
</gene>
<dbReference type="Gene3D" id="3.90.120.10">
    <property type="entry name" value="DNA Methylase, subunit A, domain 2"/>
    <property type="match status" value="1"/>
</dbReference>
<keyword evidence="3 6" id="KW-0949">S-adenosyl-L-methionine</keyword>
<dbReference type="InterPro" id="IPR050390">
    <property type="entry name" value="C5-Methyltransferase"/>
</dbReference>
<keyword evidence="2 6" id="KW-0808">Transferase</keyword>
<dbReference type="NCBIfam" id="TIGR00675">
    <property type="entry name" value="dcm"/>
    <property type="match status" value="1"/>
</dbReference>
<organism evidence="10 11">
    <name type="scientific">Candidatus Limisoma faecipullorum</name>
    <dbReference type="NCBI Taxonomy" id="2840854"/>
    <lineage>
        <taxon>Bacteria</taxon>
        <taxon>Pseudomonadati</taxon>
        <taxon>Bacteroidota</taxon>
        <taxon>Bacteroidia</taxon>
        <taxon>Bacteroidales</taxon>
        <taxon>Candidatus Limisoma</taxon>
    </lineage>
</organism>
<accession>A0A9D9IPX7</accession>
<dbReference type="InterPro" id="IPR009061">
    <property type="entry name" value="DNA-bd_dom_put_sf"/>
</dbReference>
<comment type="caution">
    <text evidence="10">The sequence shown here is derived from an EMBL/GenBank/DDBJ whole genome shotgun (WGS) entry which is preliminary data.</text>
</comment>
<evidence type="ECO:0000256" key="8">
    <source>
        <dbReference type="RuleBase" id="RU000417"/>
    </source>
</evidence>
<protein>
    <recommendedName>
        <fullName evidence="8">Cytosine-specific methyltransferase</fullName>
        <ecNumber evidence="8">2.1.1.37</ecNumber>
    </recommendedName>
</protein>
<evidence type="ECO:0000256" key="7">
    <source>
        <dbReference type="RuleBase" id="RU000416"/>
    </source>
</evidence>
<dbReference type="Proteomes" id="UP000823598">
    <property type="component" value="Unassembled WGS sequence"/>
</dbReference>